<dbReference type="EMBL" id="CP073041">
    <property type="protein sequence ID" value="UXE64467.1"/>
    <property type="molecule type" value="Genomic_DNA"/>
</dbReference>
<dbReference type="Proteomes" id="UP001065613">
    <property type="component" value="Chromosome"/>
</dbReference>
<name>A0A977PZ42_9CYAN</name>
<sequence length="111" mass="12945">MGEEPNLEGINLEAERLSTLLIVAAIAHTSAILQGQMVKRKGIQKYVVRPESKRTSKRRHSSFYVGQHLHLWLGLRQMYEKIIQELMQISRHRLKDYIRGQRAMELAMSVF</sequence>
<dbReference type="KEGG" id="wna:KA717_19550"/>
<gene>
    <name evidence="1" type="ORF">KA717_19550</name>
</gene>
<evidence type="ECO:0000313" key="1">
    <source>
        <dbReference type="EMBL" id="UXE64467.1"/>
    </source>
</evidence>
<protein>
    <submittedName>
        <fullName evidence="1">Uncharacterized protein</fullName>
    </submittedName>
</protein>
<proteinExistence type="predicted"/>
<reference evidence="1" key="1">
    <citation type="submission" date="2021-04" db="EMBL/GenBank/DDBJ databases">
        <title>Genome sequence of Woronichinia naegeliana from Washington state freshwater lake bloom.</title>
        <authorList>
            <person name="Dreher T.W."/>
        </authorList>
    </citation>
    <scope>NUCLEOTIDE SEQUENCE</scope>
    <source>
        <strain evidence="1">WA131</strain>
    </source>
</reference>
<dbReference type="AlphaFoldDB" id="A0A977PZ42"/>
<organism evidence="1">
    <name type="scientific">Woronichinia naegeliana WA131</name>
    <dbReference type="NCBI Taxonomy" id="2824559"/>
    <lineage>
        <taxon>Bacteria</taxon>
        <taxon>Bacillati</taxon>
        <taxon>Cyanobacteriota</taxon>
        <taxon>Cyanophyceae</taxon>
        <taxon>Synechococcales</taxon>
        <taxon>Coelosphaeriaceae</taxon>
        <taxon>Woronichinia</taxon>
    </lineage>
</organism>
<accession>A0A977PZ42</accession>